<feature type="compositionally biased region" description="Low complexity" evidence="5">
    <location>
        <begin position="648"/>
        <end position="662"/>
    </location>
</feature>
<dbReference type="PROSITE" id="PS00108">
    <property type="entry name" value="PROTEIN_KINASE_ST"/>
    <property type="match status" value="1"/>
</dbReference>
<proteinExistence type="predicted"/>
<dbReference type="PANTHER" id="PTHR14030">
    <property type="entry name" value="MITOTIC CHECKPOINT SERINE/THREONINE-PROTEIN KINASE BUB1"/>
    <property type="match status" value="1"/>
</dbReference>
<dbReference type="SUPFAM" id="SSF56112">
    <property type="entry name" value="Protein kinase-like (PK-like)"/>
    <property type="match status" value="1"/>
</dbReference>
<feature type="compositionally biased region" description="Polar residues" evidence="5">
    <location>
        <begin position="665"/>
        <end position="676"/>
    </location>
</feature>
<feature type="region of interest" description="Disordered" evidence="5">
    <location>
        <begin position="296"/>
        <end position="345"/>
    </location>
</feature>
<feature type="compositionally biased region" description="Polar residues" evidence="5">
    <location>
        <begin position="299"/>
        <end position="311"/>
    </location>
</feature>
<organism evidence="7 8">
    <name type="scientific">Tropilaelaps mercedesae</name>
    <dbReference type="NCBI Taxonomy" id="418985"/>
    <lineage>
        <taxon>Eukaryota</taxon>
        <taxon>Metazoa</taxon>
        <taxon>Ecdysozoa</taxon>
        <taxon>Arthropoda</taxon>
        <taxon>Chelicerata</taxon>
        <taxon>Arachnida</taxon>
        <taxon>Acari</taxon>
        <taxon>Parasitiformes</taxon>
        <taxon>Mesostigmata</taxon>
        <taxon>Gamasina</taxon>
        <taxon>Dermanyssoidea</taxon>
        <taxon>Laelapidae</taxon>
        <taxon>Tropilaelaps</taxon>
    </lineage>
</organism>
<feature type="region of interest" description="Disordered" evidence="5">
    <location>
        <begin position="607"/>
        <end position="676"/>
    </location>
</feature>
<dbReference type="Proteomes" id="UP000192247">
    <property type="component" value="Unassembled WGS sequence"/>
</dbReference>
<keyword evidence="8" id="KW-1185">Reference proteome</keyword>
<keyword evidence="4" id="KW-0137">Centromere</keyword>
<dbReference type="GO" id="GO:0004672">
    <property type="term" value="F:protein kinase activity"/>
    <property type="evidence" value="ECO:0007669"/>
    <property type="project" value="InterPro"/>
</dbReference>
<evidence type="ECO:0000256" key="3">
    <source>
        <dbReference type="ARBA" id="ARBA00022838"/>
    </source>
</evidence>
<feature type="region of interest" description="Disordered" evidence="5">
    <location>
        <begin position="247"/>
        <end position="266"/>
    </location>
</feature>
<keyword evidence="2" id="KW-0158">Chromosome</keyword>
<comment type="subcellular location">
    <subcellularLocation>
        <location evidence="1">Chromosome</location>
        <location evidence="1">Centromere</location>
        <location evidence="1">Kinetochore</location>
    </subcellularLocation>
</comment>
<dbReference type="AlphaFoldDB" id="A0A1V9X836"/>
<dbReference type="InterPro" id="IPR008271">
    <property type="entry name" value="Ser/Thr_kinase_AS"/>
</dbReference>
<dbReference type="Gene3D" id="1.25.40.430">
    <property type="match status" value="1"/>
</dbReference>
<dbReference type="PANTHER" id="PTHR14030:SF4">
    <property type="entry name" value="BUB1 KINASE, ISOFORM A-RELATED"/>
    <property type="match status" value="1"/>
</dbReference>
<sequence length="1048" mass="116323">MGRYVLNQTRTWLRILSEDNTRQLRHLLTTDVLKPHCVRLFKEFRGGKEHLQNDARFVQCMMWFGLFQPRMYKDVVEKGVGNQCAVTYVLYAKLLARQGDLAGAINIIKKGLDNDALPIAYLEDTLRELQGGSSSTVLQPKENGCGVSAINAVPAILPVDPHLRYTAESRDFSPDQYRTYTFRAVYPECNPDEFQFEEKRLQRWLKRKKAEDARKAAESLINEKNEIIKSLRQTIERLQQEKALLQANAQKDHAQHHSANASGSCKQAATTSAKGLLPLSPGQRSAIFDDPLTIDGSLPLTSTQKTQFSQSPRKEVESQDLPAPIEDASSLLSKASRRDSSVRGESIMTMNNRTEMMTRDMRELFWNGTLNSTNVAPSAEATPSKALDEGESRSGGIEGKAGAGAPSHASEQQKRLAVFEENAPSRASEAGSASDKIAVFDENDGGSKRKAAERTGSAKRFAVCTDENEAGPSGCHADVLQQPKLKVFDENPNLSQMSEKNDDDKENIAPKGYQQPPLHSRRLSGVLVDAEGFETASVPSQTPEESPEPSPGCSNAPVDDEDLGVSPLEPAEESSSRFKASTPTKETPDSYEVTWRVTEVLRGNMLPPMVLSDEDGENCSSPAETLGKQTPTHTSGRHLSTILEASKESGSSGSSNSLGTPSLARPSSATSQYDQADVPSQLTSVLSDPFNPAHRNKVILGSKMAYETVTGNLPHMKKMTKIRYSGGYSATIVKMIGEGGFAKVYFAQRELDDLMDSGDEKTTCIVREDQAAVKITKEITSGLWEYYVLKTVSSRLTWLGGLPCIRKSIPEPHCAAYYQDGFLISLPFLPYGSLLDLVNSYEKAVPEELARYFVLELMIIIMRLHDTGIIHGDLKPDNVLFRKVPTMQMVGELRQKTQCICLIDFGQAIDVRTFPVGTTFSHVVQREAHRCAAMREGLDWLYDFDWFGVANCAHTLLFGEYIDVEKRPSGDYGIRRRIPRYWANEWWDMLFSTLLNMNATMSQPDQPDYPVKKLIELGGDTLCDRKAATALSLNLMHLNTMMLSKRRH</sequence>
<name>A0A1V9X836_9ACAR</name>
<dbReference type="GO" id="GO:0051754">
    <property type="term" value="P:meiotic sister chromatid cohesion, centromeric"/>
    <property type="evidence" value="ECO:0007669"/>
    <property type="project" value="TreeGrafter"/>
</dbReference>
<gene>
    <name evidence="7" type="ORF">BIW11_04352</name>
</gene>
<feature type="compositionally biased region" description="Basic and acidic residues" evidence="5">
    <location>
        <begin position="499"/>
        <end position="508"/>
    </location>
</feature>
<keyword evidence="3" id="KW-0995">Kinetochore</keyword>
<dbReference type="InterPro" id="IPR000719">
    <property type="entry name" value="Prot_kinase_dom"/>
</dbReference>
<evidence type="ECO:0000313" key="7">
    <source>
        <dbReference type="EMBL" id="OQR69543.1"/>
    </source>
</evidence>
<dbReference type="Gene3D" id="1.10.510.10">
    <property type="entry name" value="Transferase(Phosphotransferase) domain 1"/>
    <property type="match status" value="1"/>
</dbReference>
<dbReference type="PROSITE" id="PS50011">
    <property type="entry name" value="PROTEIN_KINASE_DOM"/>
    <property type="match status" value="1"/>
</dbReference>
<evidence type="ECO:0000256" key="5">
    <source>
        <dbReference type="SAM" id="MobiDB-lite"/>
    </source>
</evidence>
<evidence type="ECO:0000259" key="6">
    <source>
        <dbReference type="PROSITE" id="PS50011"/>
    </source>
</evidence>
<dbReference type="InterPro" id="IPR015661">
    <property type="entry name" value="Bub1/Mad3"/>
</dbReference>
<dbReference type="GO" id="GO:0005634">
    <property type="term" value="C:nucleus"/>
    <property type="evidence" value="ECO:0007669"/>
    <property type="project" value="TreeGrafter"/>
</dbReference>
<dbReference type="SMART" id="SM00220">
    <property type="entry name" value="S_TKc"/>
    <property type="match status" value="1"/>
</dbReference>
<feature type="region of interest" description="Disordered" evidence="5">
    <location>
        <begin position="535"/>
        <end position="591"/>
    </location>
</feature>
<evidence type="ECO:0000256" key="4">
    <source>
        <dbReference type="ARBA" id="ARBA00023328"/>
    </source>
</evidence>
<reference evidence="7 8" key="1">
    <citation type="journal article" date="2017" name="Gigascience">
        <title>Draft genome of the honey bee ectoparasitic mite, Tropilaelaps mercedesae, is shaped by the parasitic life history.</title>
        <authorList>
            <person name="Dong X."/>
            <person name="Armstrong S.D."/>
            <person name="Xia D."/>
            <person name="Makepeace B.L."/>
            <person name="Darby A.C."/>
            <person name="Kadowaki T."/>
        </authorList>
    </citation>
    <scope>NUCLEOTIDE SEQUENCE [LARGE SCALE GENOMIC DNA]</scope>
    <source>
        <strain evidence="7">Wuxi-XJTLU</strain>
    </source>
</reference>
<dbReference type="Pfam" id="PF00069">
    <property type="entry name" value="Pkinase"/>
    <property type="match status" value="1"/>
</dbReference>
<dbReference type="InParanoid" id="A0A1V9X836"/>
<feature type="region of interest" description="Disordered" evidence="5">
    <location>
        <begin position="489"/>
        <end position="521"/>
    </location>
</feature>
<evidence type="ECO:0000256" key="1">
    <source>
        <dbReference type="ARBA" id="ARBA00004629"/>
    </source>
</evidence>
<dbReference type="InterPro" id="IPR013212">
    <property type="entry name" value="Mad3/Bub1_I"/>
</dbReference>
<accession>A0A1V9X836</accession>
<feature type="compositionally biased region" description="Polar residues" evidence="5">
    <location>
        <begin position="618"/>
        <end position="638"/>
    </location>
</feature>
<protein>
    <recommendedName>
        <fullName evidence="6">Protein kinase domain-containing protein</fullName>
    </recommendedName>
</protein>
<dbReference type="EMBL" id="MNPL01020534">
    <property type="protein sequence ID" value="OQR69543.1"/>
    <property type="molecule type" value="Genomic_DNA"/>
</dbReference>
<evidence type="ECO:0000256" key="2">
    <source>
        <dbReference type="ARBA" id="ARBA00022454"/>
    </source>
</evidence>
<feature type="region of interest" description="Disordered" evidence="5">
    <location>
        <begin position="372"/>
        <end position="458"/>
    </location>
</feature>
<dbReference type="InterPro" id="IPR011009">
    <property type="entry name" value="Kinase-like_dom_sf"/>
</dbReference>
<feature type="compositionally biased region" description="Polar residues" evidence="5">
    <location>
        <begin position="257"/>
        <end position="266"/>
    </location>
</feature>
<feature type="domain" description="Protein kinase" evidence="6">
    <location>
        <begin position="730"/>
        <end position="1048"/>
    </location>
</feature>
<dbReference type="GO" id="GO:0000776">
    <property type="term" value="C:kinetochore"/>
    <property type="evidence" value="ECO:0007669"/>
    <property type="project" value="UniProtKB-KW"/>
</dbReference>
<dbReference type="GO" id="GO:0005524">
    <property type="term" value="F:ATP binding"/>
    <property type="evidence" value="ECO:0007669"/>
    <property type="project" value="InterPro"/>
</dbReference>
<dbReference type="STRING" id="418985.A0A1V9X836"/>
<dbReference type="OrthoDB" id="248495at2759"/>
<dbReference type="SMART" id="SM00777">
    <property type="entry name" value="Mad3_BUB1_I"/>
    <property type="match status" value="1"/>
</dbReference>
<comment type="caution">
    <text evidence="7">The sequence shown here is derived from an EMBL/GenBank/DDBJ whole genome shotgun (WGS) entry which is preliminary data.</text>
</comment>
<dbReference type="GO" id="GO:0007094">
    <property type="term" value="P:mitotic spindle assembly checkpoint signaling"/>
    <property type="evidence" value="ECO:0007669"/>
    <property type="project" value="InterPro"/>
</dbReference>
<dbReference type="GO" id="GO:0032991">
    <property type="term" value="C:protein-containing complex"/>
    <property type="evidence" value="ECO:0007669"/>
    <property type="project" value="UniProtKB-ARBA"/>
</dbReference>
<evidence type="ECO:0000313" key="8">
    <source>
        <dbReference type="Proteomes" id="UP000192247"/>
    </source>
</evidence>